<dbReference type="CDD" id="cd01392">
    <property type="entry name" value="HTH_LacI"/>
    <property type="match status" value="1"/>
</dbReference>
<evidence type="ECO:0000256" key="1">
    <source>
        <dbReference type="ARBA" id="ARBA00023015"/>
    </source>
</evidence>
<dbReference type="PROSITE" id="PS00356">
    <property type="entry name" value="HTH_LACI_1"/>
    <property type="match status" value="1"/>
</dbReference>
<dbReference type="PANTHER" id="PTHR30146">
    <property type="entry name" value="LACI-RELATED TRANSCRIPTIONAL REPRESSOR"/>
    <property type="match status" value="1"/>
</dbReference>
<reference evidence="5 6" key="1">
    <citation type="submission" date="2021-06" db="EMBL/GenBank/DDBJ databases">
        <authorList>
            <person name="Sun Q."/>
            <person name="Li D."/>
        </authorList>
    </citation>
    <scope>NUCLEOTIDE SEQUENCE [LARGE SCALE GENOMIC DNA]</scope>
    <source>
        <strain evidence="5 6">MSJ-6</strain>
    </source>
</reference>
<keyword evidence="3" id="KW-0804">Transcription</keyword>
<proteinExistence type="predicted"/>
<gene>
    <name evidence="5" type="ORF">KQJ23_19170</name>
</gene>
<keyword evidence="2" id="KW-0238">DNA-binding</keyword>
<evidence type="ECO:0000256" key="2">
    <source>
        <dbReference type="ARBA" id="ARBA00023125"/>
    </source>
</evidence>
<keyword evidence="1" id="KW-0805">Transcription regulation</keyword>
<evidence type="ECO:0000259" key="4">
    <source>
        <dbReference type="PROSITE" id="PS50932"/>
    </source>
</evidence>
<name>A0ABS6FUQ3_9BACL</name>
<sequence>MANANISDVAALAKVSVTTVSRVLNESASVSHKTRVKVQEAIETLNYKRSDLARGLRINETKTIGVIISNILNPFFTRMVRGIEDVSQNYNYNIVLCNTDEQPEKERKCLDMLLSKNVDGLIIAGTGGMNDYTRLENGFPTVFVDRRPDDKYKGRFDTVLVDNINGSAEAVEHLIDSGYKRIGVIAGSNESTTGYERFLGYKKALKNRGIPEDESLIKYGNFLGNMADQLTKELLEANCDSIFVTNNMIMLGVLEAVKKLGMRIPDDVGLVVFDDVEWMQYIQPSFTAVAQPTYQIGLTAMTVLMDRILNKNEEAPKEIVLPVSLIQRESSRKQNQSIV</sequence>
<evidence type="ECO:0000313" key="5">
    <source>
        <dbReference type="EMBL" id="MBU5673962.1"/>
    </source>
</evidence>
<dbReference type="CDD" id="cd19977">
    <property type="entry name" value="PBP1_EndR-like"/>
    <property type="match status" value="1"/>
</dbReference>
<keyword evidence="6" id="KW-1185">Reference proteome</keyword>
<dbReference type="InterPro" id="IPR000843">
    <property type="entry name" value="HTH_LacI"/>
</dbReference>
<dbReference type="PANTHER" id="PTHR30146:SF148">
    <property type="entry name" value="HTH-TYPE TRANSCRIPTIONAL REPRESSOR PURR-RELATED"/>
    <property type="match status" value="1"/>
</dbReference>
<dbReference type="RefSeq" id="WP_216480535.1">
    <property type="nucleotide sequence ID" value="NZ_JAHLQJ010000020.1"/>
</dbReference>
<protein>
    <submittedName>
        <fullName evidence="5">LacI family transcriptional regulator</fullName>
    </submittedName>
</protein>
<dbReference type="SMART" id="SM00354">
    <property type="entry name" value="HTH_LACI"/>
    <property type="match status" value="1"/>
</dbReference>
<dbReference type="EMBL" id="JAHLQJ010000020">
    <property type="protein sequence ID" value="MBU5673962.1"/>
    <property type="molecule type" value="Genomic_DNA"/>
</dbReference>
<organism evidence="5 6">
    <name type="scientific">Paenibacillus brevis</name>
    <dbReference type="NCBI Taxonomy" id="2841508"/>
    <lineage>
        <taxon>Bacteria</taxon>
        <taxon>Bacillati</taxon>
        <taxon>Bacillota</taxon>
        <taxon>Bacilli</taxon>
        <taxon>Bacillales</taxon>
        <taxon>Paenibacillaceae</taxon>
        <taxon>Paenibacillus</taxon>
    </lineage>
</organism>
<dbReference type="InterPro" id="IPR001761">
    <property type="entry name" value="Peripla_BP/Lac1_sug-bd_dom"/>
</dbReference>
<dbReference type="Pfam" id="PF00356">
    <property type="entry name" value="LacI"/>
    <property type="match status" value="1"/>
</dbReference>
<evidence type="ECO:0000313" key="6">
    <source>
        <dbReference type="Proteomes" id="UP000743001"/>
    </source>
</evidence>
<dbReference type="Proteomes" id="UP000743001">
    <property type="component" value="Unassembled WGS sequence"/>
</dbReference>
<dbReference type="Pfam" id="PF00532">
    <property type="entry name" value="Peripla_BP_1"/>
    <property type="match status" value="1"/>
</dbReference>
<accession>A0ABS6FUQ3</accession>
<dbReference type="PROSITE" id="PS50932">
    <property type="entry name" value="HTH_LACI_2"/>
    <property type="match status" value="1"/>
</dbReference>
<comment type="caution">
    <text evidence="5">The sequence shown here is derived from an EMBL/GenBank/DDBJ whole genome shotgun (WGS) entry which is preliminary data.</text>
</comment>
<feature type="domain" description="HTH lacI-type" evidence="4">
    <location>
        <begin position="4"/>
        <end position="58"/>
    </location>
</feature>
<evidence type="ECO:0000256" key="3">
    <source>
        <dbReference type="ARBA" id="ARBA00023163"/>
    </source>
</evidence>